<protein>
    <submittedName>
        <fullName evidence="2">DUF308 domain-containing protein</fullName>
    </submittedName>
</protein>
<dbReference type="AlphaFoldDB" id="A0A9Y2KX53"/>
<sequence>MPTAMQNEAADIQKNWGWFLALGIVMAIGGFSAFLAPFLVSLAVEMIVGIFIGVGGIMMLVQVFKTSNDWNARLTYLILGLFNSFAGAMLFFRPLEGMLALTLVLIVAVFVNGLIRIAVGVMARPEPGSAWVIFGGVVSVLASAYLMARYPEISAVLLGILVGVSLIGEGAGFIRLAYGLKNNVSVAI</sequence>
<keyword evidence="1" id="KW-1133">Transmembrane helix</keyword>
<dbReference type="PANTHER" id="PTHR34989">
    <property type="entry name" value="PROTEIN HDED"/>
    <property type="match status" value="1"/>
</dbReference>
<feature type="transmembrane region" description="Helical" evidence="1">
    <location>
        <begin position="99"/>
        <end position="123"/>
    </location>
</feature>
<keyword evidence="3" id="KW-1185">Reference proteome</keyword>
<dbReference type="GO" id="GO:0005886">
    <property type="term" value="C:plasma membrane"/>
    <property type="evidence" value="ECO:0007669"/>
    <property type="project" value="TreeGrafter"/>
</dbReference>
<dbReference type="EMBL" id="CP127247">
    <property type="protein sequence ID" value="WIY23935.1"/>
    <property type="molecule type" value="Genomic_DNA"/>
</dbReference>
<feature type="transmembrane region" description="Helical" evidence="1">
    <location>
        <begin position="70"/>
        <end position="92"/>
    </location>
</feature>
<gene>
    <name evidence="2" type="ORF">QPJ95_15025</name>
</gene>
<evidence type="ECO:0000313" key="3">
    <source>
        <dbReference type="Proteomes" id="UP001238334"/>
    </source>
</evidence>
<keyword evidence="1" id="KW-0812">Transmembrane</keyword>
<dbReference type="KEGG" id="ppso:QPJ95_15025"/>
<proteinExistence type="predicted"/>
<dbReference type="InterPro" id="IPR005325">
    <property type="entry name" value="DUF308_memb"/>
</dbReference>
<dbReference type="Pfam" id="PF03729">
    <property type="entry name" value="DUF308"/>
    <property type="match status" value="1"/>
</dbReference>
<organism evidence="2 3">
    <name type="scientific">Parasedimentitalea psychrophila</name>
    <dbReference type="NCBI Taxonomy" id="2997337"/>
    <lineage>
        <taxon>Bacteria</taxon>
        <taxon>Pseudomonadati</taxon>
        <taxon>Pseudomonadota</taxon>
        <taxon>Alphaproteobacteria</taxon>
        <taxon>Rhodobacterales</taxon>
        <taxon>Paracoccaceae</taxon>
        <taxon>Parasedimentitalea</taxon>
    </lineage>
</organism>
<dbReference type="InterPro" id="IPR052712">
    <property type="entry name" value="Acid_resist_chaperone_HdeD"/>
</dbReference>
<name>A0A9Y2KX53_9RHOB</name>
<evidence type="ECO:0000313" key="2">
    <source>
        <dbReference type="EMBL" id="WIY23935.1"/>
    </source>
</evidence>
<evidence type="ECO:0000256" key="1">
    <source>
        <dbReference type="SAM" id="Phobius"/>
    </source>
</evidence>
<dbReference type="PANTHER" id="PTHR34989:SF1">
    <property type="entry name" value="PROTEIN HDED"/>
    <property type="match status" value="1"/>
</dbReference>
<accession>A0A9Y2KX53</accession>
<feature type="transmembrane region" description="Helical" evidence="1">
    <location>
        <begin position="16"/>
        <end position="40"/>
    </location>
</feature>
<feature type="transmembrane region" description="Helical" evidence="1">
    <location>
        <begin position="129"/>
        <end position="148"/>
    </location>
</feature>
<reference evidence="2 3" key="1">
    <citation type="submission" date="2023-06" db="EMBL/GenBank/DDBJ databases">
        <title>Parasedimentitalea psychrophila sp. nov., a psychrophilic bacterium isolated from deep-sea sediment.</title>
        <authorList>
            <person name="Li A."/>
        </authorList>
    </citation>
    <scope>NUCLEOTIDE SEQUENCE [LARGE SCALE GENOMIC DNA]</scope>
    <source>
        <strain evidence="2 3">QS115</strain>
    </source>
</reference>
<feature type="transmembrane region" description="Helical" evidence="1">
    <location>
        <begin position="47"/>
        <end position="64"/>
    </location>
</feature>
<keyword evidence="1" id="KW-0472">Membrane</keyword>
<dbReference type="RefSeq" id="WP_270916936.1">
    <property type="nucleotide sequence ID" value="NZ_CP127247.1"/>
</dbReference>
<dbReference type="Proteomes" id="UP001238334">
    <property type="component" value="Chromosome"/>
</dbReference>
<feature type="transmembrane region" description="Helical" evidence="1">
    <location>
        <begin position="155"/>
        <end position="178"/>
    </location>
</feature>